<dbReference type="Gene3D" id="2.170.130.30">
    <property type="match status" value="1"/>
</dbReference>
<keyword evidence="2" id="KW-0732">Signal</keyword>
<evidence type="ECO:0000259" key="3">
    <source>
        <dbReference type="Pfam" id="PF14478"/>
    </source>
</evidence>
<dbReference type="KEGG" id="ppsc:EHS13_14120"/>
<keyword evidence="5" id="KW-1185">Reference proteome</keyword>
<dbReference type="Proteomes" id="UP000426246">
    <property type="component" value="Chromosome"/>
</dbReference>
<feature type="domain" description="Transcobalamin-like C-terminal" evidence="3">
    <location>
        <begin position="140"/>
        <end position="213"/>
    </location>
</feature>
<dbReference type="PROSITE" id="PS51257">
    <property type="entry name" value="PROKAR_LIPOPROTEIN"/>
    <property type="match status" value="1"/>
</dbReference>
<reference evidence="5" key="1">
    <citation type="submission" date="2018-11" db="EMBL/GenBank/DDBJ databases">
        <title>Complete genome sequence of Paenibacillus sp. ML311-T8.</title>
        <authorList>
            <person name="Nam Y.-D."/>
            <person name="Kang J."/>
            <person name="Chung W.-H."/>
            <person name="Park Y.S."/>
        </authorList>
    </citation>
    <scope>NUCLEOTIDE SEQUENCE [LARGE SCALE GENOMIC DNA]</scope>
    <source>
        <strain evidence="5">ML311-T8</strain>
    </source>
</reference>
<organism evidence="4 5">
    <name type="scientific">Paenibacillus psychroresistens</name>
    <dbReference type="NCBI Taxonomy" id="1778678"/>
    <lineage>
        <taxon>Bacteria</taxon>
        <taxon>Bacillati</taxon>
        <taxon>Bacillota</taxon>
        <taxon>Bacilli</taxon>
        <taxon>Bacillales</taxon>
        <taxon>Paenibacillaceae</taxon>
        <taxon>Paenibacillus</taxon>
    </lineage>
</organism>
<dbReference type="RefSeq" id="WP_155700963.1">
    <property type="nucleotide sequence ID" value="NZ_CP034235.1"/>
</dbReference>
<name>A0A6B8RKP7_9BACL</name>
<evidence type="ECO:0000313" key="5">
    <source>
        <dbReference type="Proteomes" id="UP000426246"/>
    </source>
</evidence>
<evidence type="ECO:0000313" key="4">
    <source>
        <dbReference type="EMBL" id="QGQ95928.1"/>
    </source>
</evidence>
<feature type="compositionally biased region" description="Polar residues" evidence="1">
    <location>
        <begin position="56"/>
        <end position="91"/>
    </location>
</feature>
<gene>
    <name evidence="4" type="ORF">EHS13_14120</name>
</gene>
<dbReference type="AlphaFoldDB" id="A0A6B8RKP7"/>
<evidence type="ECO:0000256" key="1">
    <source>
        <dbReference type="SAM" id="MobiDB-lite"/>
    </source>
</evidence>
<accession>A0A6B8RKP7</accession>
<sequence length="224" mass="23532">MSKFGIIKSVLQLLLVFTMMISMAACGDEKTADLISAPIQSAMISSSPLPTDLSKPEQSPIENSPKVSEQSPSTIATATESPAPVSTTAAPISSGPASLAPTSAPTPSASEKGILLSITGDDKLGVILESTLVEVEGEVSVITLLQKQTRKEKIQMESSGKGIFAYVKGIANLYEFDRGAKSGWLFKVNGVFSDKGAGSHKVKAGDQVEWLYTLDLGKDIGAKR</sequence>
<feature type="signal peptide" evidence="2">
    <location>
        <begin position="1"/>
        <end position="24"/>
    </location>
</feature>
<dbReference type="InterPro" id="IPR027954">
    <property type="entry name" value="Transcobalamin-like_C"/>
</dbReference>
<dbReference type="OrthoDB" id="2356646at2"/>
<evidence type="ECO:0000256" key="2">
    <source>
        <dbReference type="SAM" id="SignalP"/>
    </source>
</evidence>
<feature type="compositionally biased region" description="Low complexity" evidence="1">
    <location>
        <begin position="93"/>
        <end position="108"/>
    </location>
</feature>
<feature type="chain" id="PRO_5025540216" evidence="2">
    <location>
        <begin position="25"/>
        <end position="224"/>
    </location>
</feature>
<proteinExistence type="predicted"/>
<protein>
    <submittedName>
        <fullName evidence="4">DUF4430 domain-containing protein</fullName>
    </submittedName>
</protein>
<dbReference type="EMBL" id="CP034235">
    <property type="protein sequence ID" value="QGQ95928.1"/>
    <property type="molecule type" value="Genomic_DNA"/>
</dbReference>
<feature type="region of interest" description="Disordered" evidence="1">
    <location>
        <begin position="46"/>
        <end position="108"/>
    </location>
</feature>
<dbReference type="Pfam" id="PF14478">
    <property type="entry name" value="DUF4430"/>
    <property type="match status" value="1"/>
</dbReference>